<reference evidence="2 3" key="1">
    <citation type="submission" date="2019-03" db="EMBL/GenBank/DDBJ databases">
        <title>Genomic Encyclopedia of Archaeal and Bacterial Type Strains, Phase II (KMG-II): from individual species to whole genera.</title>
        <authorList>
            <person name="Goeker M."/>
        </authorList>
    </citation>
    <scope>NUCLEOTIDE SEQUENCE [LARGE SCALE GENOMIC DNA]</scope>
    <source>
        <strain evidence="2 3">DSM 24425</strain>
    </source>
</reference>
<dbReference type="EMBL" id="SMFV01000003">
    <property type="protein sequence ID" value="TCK04513.1"/>
    <property type="molecule type" value="Genomic_DNA"/>
</dbReference>
<feature type="coiled-coil region" evidence="1">
    <location>
        <begin position="14"/>
        <end position="41"/>
    </location>
</feature>
<dbReference type="RefSeq" id="WP_132526305.1">
    <property type="nucleotide sequence ID" value="NZ_SMFV01000003.1"/>
</dbReference>
<dbReference type="Proteomes" id="UP000295777">
    <property type="component" value="Unassembled WGS sequence"/>
</dbReference>
<accession>A0A4R1GCK0</accession>
<protein>
    <recommendedName>
        <fullName evidence="4">GGDEF domain-containing protein</fullName>
    </recommendedName>
</protein>
<name>A0A4R1GCK0_9BACT</name>
<dbReference type="OrthoDB" id="12939at2"/>
<dbReference type="AlphaFoldDB" id="A0A4R1GCK0"/>
<evidence type="ECO:0000313" key="2">
    <source>
        <dbReference type="EMBL" id="TCK04513.1"/>
    </source>
</evidence>
<evidence type="ECO:0000256" key="1">
    <source>
        <dbReference type="SAM" id="Coils"/>
    </source>
</evidence>
<evidence type="ECO:0008006" key="4">
    <source>
        <dbReference type="Google" id="ProtNLM"/>
    </source>
</evidence>
<evidence type="ECO:0000313" key="3">
    <source>
        <dbReference type="Proteomes" id="UP000295777"/>
    </source>
</evidence>
<organism evidence="2 3">
    <name type="scientific">Phorcysia thermohydrogeniphila</name>
    <dbReference type="NCBI Taxonomy" id="936138"/>
    <lineage>
        <taxon>Bacteria</taxon>
        <taxon>Pseudomonadati</taxon>
        <taxon>Aquificota</taxon>
        <taxon>Aquificia</taxon>
        <taxon>Desulfurobacteriales</taxon>
        <taxon>Desulfurobacteriaceae</taxon>
        <taxon>Phorcysia</taxon>
    </lineage>
</organism>
<comment type="caution">
    <text evidence="2">The sequence shown here is derived from an EMBL/GenBank/DDBJ whole genome shotgun (WGS) entry which is preliminary data.</text>
</comment>
<keyword evidence="3" id="KW-1185">Reference proteome</keyword>
<sequence>MEYGTLIKQAFQLLQESLRKLEEVEYAIKLLEEELKEYRTLVDKESYIPKEKFIKQRVRRLIERMKYAVDELLMGVGIKISIVGNIPDSDRHSIVNYIATYIDRHIRPSDTLFMLEDDKLGIIFTVKEREHFEVIVRRLESMLLNLKAQTYSTRNILLNYKITFFEIEPTMTVEEVFEKLKT</sequence>
<proteinExistence type="predicted"/>
<keyword evidence="1" id="KW-0175">Coiled coil</keyword>
<gene>
    <name evidence="2" type="ORF">CLV27_0944</name>
</gene>